<evidence type="ECO:0000313" key="2">
    <source>
        <dbReference type="Proteomes" id="UP001314205"/>
    </source>
</evidence>
<dbReference type="Gene3D" id="3.30.160.60">
    <property type="entry name" value="Classic Zinc Finger"/>
    <property type="match status" value="1"/>
</dbReference>
<dbReference type="Proteomes" id="UP001314205">
    <property type="component" value="Unassembled WGS sequence"/>
</dbReference>
<proteinExistence type="predicted"/>
<evidence type="ECO:0008006" key="3">
    <source>
        <dbReference type="Google" id="ProtNLM"/>
    </source>
</evidence>
<reference evidence="1 2" key="1">
    <citation type="submission" date="2023-11" db="EMBL/GenBank/DDBJ databases">
        <authorList>
            <person name="Hedman E."/>
            <person name="Englund M."/>
            <person name="Stromberg M."/>
            <person name="Nyberg Akerstrom W."/>
            <person name="Nylinder S."/>
            <person name="Jareborg N."/>
            <person name="Kallberg Y."/>
            <person name="Kronander E."/>
        </authorList>
    </citation>
    <scope>NUCLEOTIDE SEQUENCE [LARGE SCALE GENOMIC DNA]</scope>
</reference>
<keyword evidence="2" id="KW-1185">Reference proteome</keyword>
<accession>A0AAV1L2C6</accession>
<organism evidence="1 2">
    <name type="scientific">Parnassius mnemosyne</name>
    <name type="common">clouded apollo</name>
    <dbReference type="NCBI Taxonomy" id="213953"/>
    <lineage>
        <taxon>Eukaryota</taxon>
        <taxon>Metazoa</taxon>
        <taxon>Ecdysozoa</taxon>
        <taxon>Arthropoda</taxon>
        <taxon>Hexapoda</taxon>
        <taxon>Insecta</taxon>
        <taxon>Pterygota</taxon>
        <taxon>Neoptera</taxon>
        <taxon>Endopterygota</taxon>
        <taxon>Lepidoptera</taxon>
        <taxon>Glossata</taxon>
        <taxon>Ditrysia</taxon>
        <taxon>Papilionoidea</taxon>
        <taxon>Papilionidae</taxon>
        <taxon>Parnassiinae</taxon>
        <taxon>Parnassini</taxon>
        <taxon>Parnassius</taxon>
        <taxon>Driopa</taxon>
    </lineage>
</organism>
<evidence type="ECO:0000313" key="1">
    <source>
        <dbReference type="EMBL" id="CAK1589124.1"/>
    </source>
</evidence>
<name>A0AAV1L2C6_9NEOP</name>
<gene>
    <name evidence="1" type="ORF">PARMNEM_LOCUS9668</name>
</gene>
<dbReference type="EMBL" id="CAVLGL010000083">
    <property type="protein sequence ID" value="CAK1589124.1"/>
    <property type="molecule type" value="Genomic_DNA"/>
</dbReference>
<protein>
    <recommendedName>
        <fullName evidence="3">BED-type domain-containing protein</fullName>
    </recommendedName>
</protein>
<sequence>MGRKKTNTVYRYFELHEDGTSTCTMPECGKTFKTHHGANLLKHLKRIHEEEYTKVVDLNRSQEENTAIELQNCTNSEIVLRECTNLVVVHGRPFSLMNDTAFQNLISLIPNSEATVNAQAIKDNVKLTASNIRDELVNALQARST</sequence>
<comment type="caution">
    <text evidence="1">The sequence shown here is derived from an EMBL/GenBank/DDBJ whole genome shotgun (WGS) entry which is preliminary data.</text>
</comment>
<dbReference type="AlphaFoldDB" id="A0AAV1L2C6"/>